<sequence>MKSNISINKNILIMGGTRDGILIAKELKKIGGIYIITTTTTNYGSELAKKYSDMAISMENTPKTLKDIVKEYDISLLIDATHPFAINASKRALSISRECNIKYIRYERPQKRYNNAIYVKDFKEASKIALKIGKKNILYLAGIKNLNTVAGIVGKNRLIARVLPISVNKALEILPSKNILGMEGVFSREFNKILILEYNCDVIITKDSGDSGGLNEKVLGAMDADAKIIIVERPKMEYPILFNSIEELVDYTENLIYKEKMVNT</sequence>
<organism evidence="4 5">
    <name type="scientific">Methanothermococcus okinawensis</name>
    <dbReference type="NCBI Taxonomy" id="155863"/>
    <lineage>
        <taxon>Archaea</taxon>
        <taxon>Methanobacteriati</taxon>
        <taxon>Methanobacteriota</taxon>
        <taxon>Methanomada group</taxon>
        <taxon>Methanococci</taxon>
        <taxon>Methanococcales</taxon>
        <taxon>Methanococcaceae</taxon>
        <taxon>Methanothermococcus</taxon>
    </lineage>
</organism>
<dbReference type="PANTHER" id="PTHR36925:SF1">
    <property type="entry name" value="COBALT-PRECORRIN-6A REDUCTASE"/>
    <property type="match status" value="1"/>
</dbReference>
<reference evidence="4" key="1">
    <citation type="journal article" date="2020" name="ISME J.">
        <title>Gammaproteobacteria mediating utilization of methyl-, sulfur- and petroleum organic compounds in deep ocean hydrothermal plumes.</title>
        <authorList>
            <person name="Zhou Z."/>
            <person name="Liu Y."/>
            <person name="Pan J."/>
            <person name="Cron B.R."/>
            <person name="Toner B.M."/>
            <person name="Anantharaman K."/>
            <person name="Breier J.A."/>
            <person name="Dick G.J."/>
            <person name="Li M."/>
        </authorList>
    </citation>
    <scope>NUCLEOTIDE SEQUENCE</scope>
    <source>
        <strain evidence="4">SZUA-1385</strain>
    </source>
</reference>
<dbReference type="InterPro" id="IPR003723">
    <property type="entry name" value="Precorrin-6x_reduct"/>
</dbReference>
<dbReference type="NCBIfam" id="TIGR00715">
    <property type="entry name" value="precor6x_red"/>
    <property type="match status" value="1"/>
</dbReference>
<evidence type="ECO:0000256" key="3">
    <source>
        <dbReference type="ARBA" id="ARBA00023002"/>
    </source>
</evidence>
<dbReference type="Proteomes" id="UP000605144">
    <property type="component" value="Unassembled WGS sequence"/>
</dbReference>
<evidence type="ECO:0000313" key="4">
    <source>
        <dbReference type="EMBL" id="HIP17429.1"/>
    </source>
</evidence>
<gene>
    <name evidence="4" type="primary">cobK</name>
    <name evidence="4" type="ORF">EYG76_03905</name>
</gene>
<dbReference type="EMBL" id="DQSV01000076">
    <property type="protein sequence ID" value="HIP17429.1"/>
    <property type="molecule type" value="Genomic_DNA"/>
</dbReference>
<evidence type="ECO:0000256" key="1">
    <source>
        <dbReference type="ARBA" id="ARBA00004953"/>
    </source>
</evidence>
<dbReference type="GO" id="GO:0009236">
    <property type="term" value="P:cobalamin biosynthetic process"/>
    <property type="evidence" value="ECO:0007669"/>
    <property type="project" value="UniProtKB-UniPathway"/>
</dbReference>
<evidence type="ECO:0000313" key="5">
    <source>
        <dbReference type="Proteomes" id="UP000605144"/>
    </source>
</evidence>
<protein>
    <submittedName>
        <fullName evidence="4">Precorrin-6A reductase</fullName>
        <ecNumber evidence="4">1.3.1.54</ecNumber>
    </submittedName>
</protein>
<dbReference type="Pfam" id="PF02571">
    <property type="entry name" value="CbiJ"/>
    <property type="match status" value="1"/>
</dbReference>
<comment type="caution">
    <text evidence="4">The sequence shown here is derived from an EMBL/GenBank/DDBJ whole genome shotgun (WGS) entry which is preliminary data.</text>
</comment>
<name>A0A832YTL1_9EURY</name>
<dbReference type="GO" id="GO:0016994">
    <property type="term" value="F:precorrin-6A reductase activity"/>
    <property type="evidence" value="ECO:0007669"/>
    <property type="project" value="UniProtKB-EC"/>
</dbReference>
<dbReference type="UniPathway" id="UPA00148"/>
<evidence type="ECO:0000256" key="2">
    <source>
        <dbReference type="ARBA" id="ARBA00022573"/>
    </source>
</evidence>
<keyword evidence="2" id="KW-0169">Cobalamin biosynthesis</keyword>
<dbReference type="PANTHER" id="PTHR36925">
    <property type="entry name" value="COBALT-PRECORRIN-6A REDUCTASE"/>
    <property type="match status" value="1"/>
</dbReference>
<dbReference type="EC" id="1.3.1.54" evidence="4"/>
<dbReference type="PROSITE" id="PS51014">
    <property type="entry name" value="COBK_CBIJ"/>
    <property type="match status" value="1"/>
</dbReference>
<accession>A0A832YTL1</accession>
<proteinExistence type="predicted"/>
<dbReference type="AlphaFoldDB" id="A0A832YTL1"/>
<keyword evidence="3 4" id="KW-0560">Oxidoreductase</keyword>
<comment type="pathway">
    <text evidence="1">Cofactor biosynthesis; adenosylcobalamin biosynthesis.</text>
</comment>